<name>A0ABQ8GFZ2_9PEZI</name>
<dbReference type="Proteomes" id="UP000774617">
    <property type="component" value="Unassembled WGS sequence"/>
</dbReference>
<feature type="region of interest" description="Disordered" evidence="1">
    <location>
        <begin position="123"/>
        <end position="143"/>
    </location>
</feature>
<reference evidence="2 3" key="1">
    <citation type="journal article" date="2021" name="Nat. Commun.">
        <title>Genetic determinants of endophytism in the Arabidopsis root mycobiome.</title>
        <authorList>
            <person name="Mesny F."/>
            <person name="Miyauchi S."/>
            <person name="Thiergart T."/>
            <person name="Pickel B."/>
            <person name="Atanasova L."/>
            <person name="Karlsson M."/>
            <person name="Huettel B."/>
            <person name="Barry K.W."/>
            <person name="Haridas S."/>
            <person name="Chen C."/>
            <person name="Bauer D."/>
            <person name="Andreopoulos W."/>
            <person name="Pangilinan J."/>
            <person name="LaButti K."/>
            <person name="Riley R."/>
            <person name="Lipzen A."/>
            <person name="Clum A."/>
            <person name="Drula E."/>
            <person name="Henrissat B."/>
            <person name="Kohler A."/>
            <person name="Grigoriev I.V."/>
            <person name="Martin F.M."/>
            <person name="Hacquard S."/>
        </authorList>
    </citation>
    <scope>NUCLEOTIDE SEQUENCE [LARGE SCALE GENOMIC DNA]</scope>
    <source>
        <strain evidence="2 3">MPI-SDFR-AT-0080</strain>
    </source>
</reference>
<evidence type="ECO:0000313" key="3">
    <source>
        <dbReference type="Proteomes" id="UP000774617"/>
    </source>
</evidence>
<evidence type="ECO:0000313" key="2">
    <source>
        <dbReference type="EMBL" id="KAH7054391.1"/>
    </source>
</evidence>
<evidence type="ECO:0000256" key="1">
    <source>
        <dbReference type="SAM" id="MobiDB-lite"/>
    </source>
</evidence>
<comment type="caution">
    <text evidence="2">The sequence shown here is derived from an EMBL/GenBank/DDBJ whole genome shotgun (WGS) entry which is preliminary data.</text>
</comment>
<gene>
    <name evidence="2" type="ORF">B0J12DRAFT_698017</name>
</gene>
<protein>
    <submittedName>
        <fullName evidence="2">Uncharacterized protein</fullName>
    </submittedName>
</protein>
<proteinExistence type="predicted"/>
<sequence>MLPLCPIPETAEQVKAFTLSPDWASVPAYSVSRKHLQEQQAPARLYSTSLNNNNDDDDKRRHMYLRNLFLGVSRARPQLHTTATSKCNMQPPPLPLPPAPPAVLASATTPAHPPAAHSTTFTAMKPPASSGLSSGVAPSPSGLPDLPSPPSWLLPTAIAVLILAAALTTLAYCLTFPRGIDAEPAAADANRTLPIERRQQHASARLPNALNFHRSGTEVQGRTGRGRRHAGRTRSPSRTQKVWERRLRDRVREALRGQDGAEEELVELLPRAAGRWRRREEEGGGSAVDVREWGRAQQKSARRMTREDGYAVVPGGEHGGEGTGWRYEWEYEESSEGDWKEDEVGAWRGVLGMVDTAFHSCIDWGASKMGDEAGEEGLLFPVADAERGDYRMGWD</sequence>
<organism evidence="2 3">
    <name type="scientific">Macrophomina phaseolina</name>
    <dbReference type="NCBI Taxonomy" id="35725"/>
    <lineage>
        <taxon>Eukaryota</taxon>
        <taxon>Fungi</taxon>
        <taxon>Dikarya</taxon>
        <taxon>Ascomycota</taxon>
        <taxon>Pezizomycotina</taxon>
        <taxon>Dothideomycetes</taxon>
        <taxon>Dothideomycetes incertae sedis</taxon>
        <taxon>Botryosphaeriales</taxon>
        <taxon>Botryosphaeriaceae</taxon>
        <taxon>Macrophomina</taxon>
    </lineage>
</organism>
<keyword evidence="3" id="KW-1185">Reference proteome</keyword>
<accession>A0ABQ8GFZ2</accession>
<feature type="region of interest" description="Disordered" evidence="1">
    <location>
        <begin position="214"/>
        <end position="243"/>
    </location>
</feature>
<dbReference type="EMBL" id="JAGTJR010000009">
    <property type="protein sequence ID" value="KAH7054391.1"/>
    <property type="molecule type" value="Genomic_DNA"/>
</dbReference>